<keyword evidence="4" id="KW-1185">Reference proteome</keyword>
<gene>
    <name evidence="3" type="ORF">Plec18167_003612</name>
</gene>
<evidence type="ECO:0000256" key="1">
    <source>
        <dbReference type="SAM" id="SignalP"/>
    </source>
</evidence>
<dbReference type="PANTHER" id="PTHR23024">
    <property type="entry name" value="ARYLACETAMIDE DEACETYLASE"/>
    <property type="match status" value="1"/>
</dbReference>
<dbReference type="EMBL" id="JAVDPF010000008">
    <property type="protein sequence ID" value="KAL1881070.1"/>
    <property type="molecule type" value="Genomic_DNA"/>
</dbReference>
<reference evidence="3 4" key="1">
    <citation type="journal article" date="2024" name="IMA Fungus">
        <title>IMA Genome - F19 : A genome assembly and annotation guide to empower mycologists, including annotated draft genome sequences of Ceratocystis pirilliformis, Diaporthe australafricana, Fusarium ophioides, Paecilomyces lecythidis, and Sporothrix stenoceras.</title>
        <authorList>
            <person name="Aylward J."/>
            <person name="Wilson A.M."/>
            <person name="Visagie C.M."/>
            <person name="Spraker J."/>
            <person name="Barnes I."/>
            <person name="Buitendag C."/>
            <person name="Ceriani C."/>
            <person name="Del Mar Angel L."/>
            <person name="du Plessis D."/>
            <person name="Fuchs T."/>
            <person name="Gasser K."/>
            <person name="Kramer D."/>
            <person name="Li W."/>
            <person name="Munsamy K."/>
            <person name="Piso A."/>
            <person name="Price J.L."/>
            <person name="Sonnekus B."/>
            <person name="Thomas C."/>
            <person name="van der Nest A."/>
            <person name="van Dijk A."/>
            <person name="van Heerden A."/>
            <person name="van Vuuren N."/>
            <person name="Yilmaz N."/>
            <person name="Duong T.A."/>
            <person name="van der Merwe N.A."/>
            <person name="Wingfield M.J."/>
            <person name="Wingfield B.D."/>
        </authorList>
    </citation>
    <scope>NUCLEOTIDE SEQUENCE [LARGE SCALE GENOMIC DNA]</scope>
    <source>
        <strain evidence="3 4">CMW 18167</strain>
    </source>
</reference>
<comment type="caution">
    <text evidence="3">The sequence shown here is derived from an EMBL/GenBank/DDBJ whole genome shotgun (WGS) entry which is preliminary data.</text>
</comment>
<accession>A0ABR3XZH0</accession>
<feature type="signal peptide" evidence="1">
    <location>
        <begin position="1"/>
        <end position="15"/>
    </location>
</feature>
<evidence type="ECO:0000313" key="3">
    <source>
        <dbReference type="EMBL" id="KAL1881070.1"/>
    </source>
</evidence>
<dbReference type="Proteomes" id="UP001583193">
    <property type="component" value="Unassembled WGS sequence"/>
</dbReference>
<keyword evidence="1" id="KW-0732">Signal</keyword>
<evidence type="ECO:0000313" key="4">
    <source>
        <dbReference type="Proteomes" id="UP001583193"/>
    </source>
</evidence>
<evidence type="ECO:0000259" key="2">
    <source>
        <dbReference type="Pfam" id="PF07859"/>
    </source>
</evidence>
<sequence length="300" mass="33648">MVLSYLRYFWLKCLATALRTLVRFLQRGRPRPNPDDVLHLPSRDTGRLIKAHLYHPRAESRTKPSPILLNFHGSGFVLPAHGSDGEYCRFIANNTNYTVLDVQYRLAPEYPFPAAFHDVEDVVKHVLSQPDVYDAKRVALSGFSAGANLSVTVSSSSSLLPRETFSKVILFYSPADLHQDPAEKKAPDNTGKQIPAFISRFFHNCYLPPGVDRRDPRISPLYAAPETIPNNLLVITGDQDPFAFEMEEVANKAAALPGRNVVIKRMEKCTHAWDKDAKEGTIQAQAKDEAYRLAAEFLLV</sequence>
<name>A0ABR3XZH0_9EURO</name>
<organism evidence="3 4">
    <name type="scientific">Paecilomyces lecythidis</name>
    <dbReference type="NCBI Taxonomy" id="3004212"/>
    <lineage>
        <taxon>Eukaryota</taxon>
        <taxon>Fungi</taxon>
        <taxon>Dikarya</taxon>
        <taxon>Ascomycota</taxon>
        <taxon>Pezizomycotina</taxon>
        <taxon>Eurotiomycetes</taxon>
        <taxon>Eurotiomycetidae</taxon>
        <taxon>Eurotiales</taxon>
        <taxon>Thermoascaceae</taxon>
        <taxon>Paecilomyces</taxon>
    </lineage>
</organism>
<feature type="domain" description="Alpha/beta hydrolase fold-3" evidence="2">
    <location>
        <begin position="68"/>
        <end position="273"/>
    </location>
</feature>
<dbReference type="InterPro" id="IPR013094">
    <property type="entry name" value="AB_hydrolase_3"/>
</dbReference>
<dbReference type="PANTHER" id="PTHR23024:SF242">
    <property type="entry name" value="ALPHA_BETA HYDROLASE FOLD-3 DOMAIN-CONTAINING PROTEIN-RELATED"/>
    <property type="match status" value="1"/>
</dbReference>
<dbReference type="InterPro" id="IPR050466">
    <property type="entry name" value="Carboxylest/Gibb_receptor"/>
</dbReference>
<dbReference type="Pfam" id="PF07859">
    <property type="entry name" value="Abhydrolase_3"/>
    <property type="match status" value="1"/>
</dbReference>
<proteinExistence type="predicted"/>
<protein>
    <recommendedName>
        <fullName evidence="2">Alpha/beta hydrolase fold-3 domain-containing protein</fullName>
    </recommendedName>
</protein>
<feature type="chain" id="PRO_5045439107" description="Alpha/beta hydrolase fold-3 domain-containing protein" evidence="1">
    <location>
        <begin position="16"/>
        <end position="300"/>
    </location>
</feature>
<dbReference type="Gene3D" id="3.40.50.1820">
    <property type="entry name" value="alpha/beta hydrolase"/>
    <property type="match status" value="1"/>
</dbReference>
<dbReference type="InterPro" id="IPR029058">
    <property type="entry name" value="AB_hydrolase_fold"/>
</dbReference>
<dbReference type="SUPFAM" id="SSF53474">
    <property type="entry name" value="alpha/beta-Hydrolases"/>
    <property type="match status" value="1"/>
</dbReference>